<evidence type="ECO:0000256" key="1">
    <source>
        <dbReference type="ARBA" id="ARBA00010617"/>
    </source>
</evidence>
<dbReference type="GO" id="GO:0006082">
    <property type="term" value="P:organic acid metabolic process"/>
    <property type="evidence" value="ECO:0007669"/>
    <property type="project" value="TreeGrafter"/>
</dbReference>
<evidence type="ECO:0000313" key="7">
    <source>
        <dbReference type="Proteomes" id="UP000887577"/>
    </source>
</evidence>
<reference evidence="8" key="1">
    <citation type="submission" date="2022-11" db="UniProtKB">
        <authorList>
            <consortium name="WormBaseParasite"/>
        </authorList>
    </citation>
    <scope>IDENTIFICATION</scope>
</reference>
<comment type="similarity">
    <text evidence="1 6">Belongs to the cytochrome P450 family.</text>
</comment>
<dbReference type="InterPro" id="IPR002401">
    <property type="entry name" value="Cyt_P450_E_grp-I"/>
</dbReference>
<dbReference type="PANTHER" id="PTHR24300:SF338">
    <property type="entry name" value="CYTOCHROME P450 CYP36A1-RELATED"/>
    <property type="match status" value="1"/>
</dbReference>
<organism evidence="7 8">
    <name type="scientific">Panagrolaimus superbus</name>
    <dbReference type="NCBI Taxonomy" id="310955"/>
    <lineage>
        <taxon>Eukaryota</taxon>
        <taxon>Metazoa</taxon>
        <taxon>Ecdysozoa</taxon>
        <taxon>Nematoda</taxon>
        <taxon>Chromadorea</taxon>
        <taxon>Rhabditida</taxon>
        <taxon>Tylenchina</taxon>
        <taxon>Panagrolaimomorpha</taxon>
        <taxon>Panagrolaimoidea</taxon>
        <taxon>Panagrolaimidae</taxon>
        <taxon>Panagrolaimus</taxon>
    </lineage>
</organism>
<dbReference type="InterPro" id="IPR036396">
    <property type="entry name" value="Cyt_P450_sf"/>
</dbReference>
<evidence type="ECO:0000256" key="4">
    <source>
        <dbReference type="ARBA" id="ARBA00023033"/>
    </source>
</evidence>
<name>A0A914Z2A7_9BILA</name>
<proteinExistence type="inferred from homology"/>
<dbReference type="WBParaSite" id="PSU_v2.g6843.t1">
    <property type="protein sequence ID" value="PSU_v2.g6843.t1"/>
    <property type="gene ID" value="PSU_v2.g6843"/>
</dbReference>
<dbReference type="GO" id="GO:0005737">
    <property type="term" value="C:cytoplasm"/>
    <property type="evidence" value="ECO:0007669"/>
    <property type="project" value="TreeGrafter"/>
</dbReference>
<dbReference type="SUPFAM" id="SSF48264">
    <property type="entry name" value="Cytochrome P450"/>
    <property type="match status" value="1"/>
</dbReference>
<sequence length="178" mass="20934">MIHNPEIQKKIHEEIDRVIGKEKNIVMEDQAKLPFFNACLQEVQRITVIVPVNLFHRTVEEVIIDGYIIPKDTALVPQFEMVHKDEKQFPDSWKFNPARFLDANNNFIKDDRVTPFSLGKRACAGEALARMELFMFAANFFQHFEFQPENPTKLPPFKFNYTLAKHIKPFNCRIIDRK</sequence>
<dbReference type="PROSITE" id="PS00086">
    <property type="entry name" value="CYTOCHROME_P450"/>
    <property type="match status" value="1"/>
</dbReference>
<comment type="cofactor">
    <cofactor evidence="5">
        <name>heme</name>
        <dbReference type="ChEBI" id="CHEBI:30413"/>
    </cofactor>
</comment>
<accession>A0A914Z2A7</accession>
<dbReference type="InterPro" id="IPR050182">
    <property type="entry name" value="Cytochrome_P450_fam2"/>
</dbReference>
<dbReference type="PRINTS" id="PR00385">
    <property type="entry name" value="P450"/>
</dbReference>
<dbReference type="GO" id="GO:0005506">
    <property type="term" value="F:iron ion binding"/>
    <property type="evidence" value="ECO:0007669"/>
    <property type="project" value="InterPro"/>
</dbReference>
<dbReference type="Pfam" id="PF00067">
    <property type="entry name" value="p450"/>
    <property type="match status" value="1"/>
</dbReference>
<keyword evidence="4 6" id="KW-0503">Monooxygenase</keyword>
<dbReference type="PANTHER" id="PTHR24300">
    <property type="entry name" value="CYTOCHROME P450 508A4-RELATED"/>
    <property type="match status" value="1"/>
</dbReference>
<protein>
    <submittedName>
        <fullName evidence="8">Cytochrome P450</fullName>
    </submittedName>
</protein>
<dbReference type="GO" id="GO:0016712">
    <property type="term" value="F:oxidoreductase activity, acting on paired donors, with incorporation or reduction of molecular oxygen, reduced flavin or flavoprotein as one donor, and incorporation of one atom of oxygen"/>
    <property type="evidence" value="ECO:0007669"/>
    <property type="project" value="TreeGrafter"/>
</dbReference>
<dbReference type="GO" id="GO:0006805">
    <property type="term" value="P:xenobiotic metabolic process"/>
    <property type="evidence" value="ECO:0007669"/>
    <property type="project" value="TreeGrafter"/>
</dbReference>
<keyword evidence="5 6" id="KW-0349">Heme</keyword>
<dbReference type="GO" id="GO:0020037">
    <property type="term" value="F:heme binding"/>
    <property type="evidence" value="ECO:0007669"/>
    <property type="project" value="InterPro"/>
</dbReference>
<evidence type="ECO:0000256" key="5">
    <source>
        <dbReference type="PIRSR" id="PIRSR602401-1"/>
    </source>
</evidence>
<keyword evidence="6" id="KW-0560">Oxidoreductase</keyword>
<evidence type="ECO:0000256" key="6">
    <source>
        <dbReference type="RuleBase" id="RU000461"/>
    </source>
</evidence>
<evidence type="ECO:0000256" key="2">
    <source>
        <dbReference type="ARBA" id="ARBA00022723"/>
    </source>
</evidence>
<dbReference type="Proteomes" id="UP000887577">
    <property type="component" value="Unplaced"/>
</dbReference>
<feature type="binding site" description="axial binding residue" evidence="5">
    <location>
        <position position="123"/>
    </location>
    <ligand>
        <name>heme</name>
        <dbReference type="ChEBI" id="CHEBI:30413"/>
    </ligand>
    <ligandPart>
        <name>Fe</name>
        <dbReference type="ChEBI" id="CHEBI:18248"/>
    </ligandPart>
</feature>
<dbReference type="InterPro" id="IPR017972">
    <property type="entry name" value="Cyt_P450_CS"/>
</dbReference>
<dbReference type="Gene3D" id="1.10.630.10">
    <property type="entry name" value="Cytochrome P450"/>
    <property type="match status" value="1"/>
</dbReference>
<evidence type="ECO:0000256" key="3">
    <source>
        <dbReference type="ARBA" id="ARBA00023004"/>
    </source>
</evidence>
<dbReference type="AlphaFoldDB" id="A0A914Z2A7"/>
<evidence type="ECO:0000313" key="8">
    <source>
        <dbReference type="WBParaSite" id="PSU_v2.g6843.t1"/>
    </source>
</evidence>
<dbReference type="PRINTS" id="PR00463">
    <property type="entry name" value="EP450I"/>
</dbReference>
<dbReference type="InterPro" id="IPR001128">
    <property type="entry name" value="Cyt_P450"/>
</dbReference>
<keyword evidence="3 5" id="KW-0408">Iron</keyword>
<keyword evidence="7" id="KW-1185">Reference proteome</keyword>
<keyword evidence="2 5" id="KW-0479">Metal-binding</keyword>